<dbReference type="AlphaFoldDB" id="A0A4C1YZV0"/>
<keyword evidence="2" id="KW-1185">Reference proteome</keyword>
<dbReference type="Proteomes" id="UP000299102">
    <property type="component" value="Unassembled WGS sequence"/>
</dbReference>
<comment type="caution">
    <text evidence="1">The sequence shown here is derived from an EMBL/GenBank/DDBJ whole genome shotgun (WGS) entry which is preliminary data.</text>
</comment>
<evidence type="ECO:0000313" key="1">
    <source>
        <dbReference type="EMBL" id="GBP82001.1"/>
    </source>
</evidence>
<name>A0A4C1YZV0_EUMVA</name>
<protein>
    <submittedName>
        <fullName evidence="1">Uncharacterized protein</fullName>
    </submittedName>
</protein>
<dbReference type="EMBL" id="BGZK01001542">
    <property type="protein sequence ID" value="GBP82001.1"/>
    <property type="molecule type" value="Genomic_DNA"/>
</dbReference>
<accession>A0A4C1YZV0</accession>
<sequence>MVTAVHGRSQSRSPGEITGVLQTSRVGIGYLMEADRGDGRRKAGVRYRNSLSIDEKQQWKLLFDLIPAADFRHRSARRKYHQHRLDGRRSTTVRFTRFSATHGGALE</sequence>
<reference evidence="1 2" key="1">
    <citation type="journal article" date="2019" name="Commun. Biol.">
        <title>The bagworm genome reveals a unique fibroin gene that provides high tensile strength.</title>
        <authorList>
            <person name="Kono N."/>
            <person name="Nakamura H."/>
            <person name="Ohtoshi R."/>
            <person name="Tomita M."/>
            <person name="Numata K."/>
            <person name="Arakawa K."/>
        </authorList>
    </citation>
    <scope>NUCLEOTIDE SEQUENCE [LARGE SCALE GENOMIC DNA]</scope>
</reference>
<gene>
    <name evidence="1" type="ORF">EVAR_62878_1</name>
</gene>
<organism evidence="1 2">
    <name type="scientific">Eumeta variegata</name>
    <name type="common">Bagworm moth</name>
    <name type="synonym">Eumeta japonica</name>
    <dbReference type="NCBI Taxonomy" id="151549"/>
    <lineage>
        <taxon>Eukaryota</taxon>
        <taxon>Metazoa</taxon>
        <taxon>Ecdysozoa</taxon>
        <taxon>Arthropoda</taxon>
        <taxon>Hexapoda</taxon>
        <taxon>Insecta</taxon>
        <taxon>Pterygota</taxon>
        <taxon>Neoptera</taxon>
        <taxon>Endopterygota</taxon>
        <taxon>Lepidoptera</taxon>
        <taxon>Glossata</taxon>
        <taxon>Ditrysia</taxon>
        <taxon>Tineoidea</taxon>
        <taxon>Psychidae</taxon>
        <taxon>Oiketicinae</taxon>
        <taxon>Eumeta</taxon>
    </lineage>
</organism>
<proteinExistence type="predicted"/>
<evidence type="ECO:0000313" key="2">
    <source>
        <dbReference type="Proteomes" id="UP000299102"/>
    </source>
</evidence>